<dbReference type="Proteomes" id="UP000077552">
    <property type="component" value="Unassembled WGS sequence"/>
</dbReference>
<sequence>MRNLFFFFMFLIAFSVFAQQPAIQTTKKDSLSTIEEKKEHPLSSGYYPVGFFDIDLKTLIKYNNYEGFRLGIGGLTNDKLFEKYRFGGYVAYGFKDKAIKYSLGGGARMNKEKKTWVNLYYTDDIKEIGTFDFLTDARVYSVFEPRLVNITQFYKYRKYYANVTSELTPKILAEARIEHSNVENIEDYFFVNDNRLYSDYQLAEATVSFRISPKTNFFTNEDGTKEYFDGLPKISAQVTQGFKGVAGSDFNYTKIGLKFDYFIKRTDLSSTNILLEGLFATGDVPLTHLFHSYPNQPKKDEILQRFSVAGVQSFETMYFGEFFSDKLTTLQIKHSLRRFKLAEKWKPELVLITRHAWGDMGNTSRHVGIPFNTLEHFYNESGFEINKILFGFGLSAAYRYGYYNIPKFSDNISFKFTFYLKV</sequence>
<gene>
    <name evidence="2" type="ORF">A7A78_11015</name>
</gene>
<keyword evidence="3" id="KW-1185">Reference proteome</keyword>
<evidence type="ECO:0000313" key="3">
    <source>
        <dbReference type="Proteomes" id="UP000077552"/>
    </source>
</evidence>
<dbReference type="InterPro" id="IPR043741">
    <property type="entry name" value="DUF5686"/>
</dbReference>
<dbReference type="Pfam" id="PF18939">
    <property type="entry name" value="DUF5686"/>
    <property type="match status" value="1"/>
</dbReference>
<feature type="signal peptide" evidence="1">
    <location>
        <begin position="1"/>
        <end position="18"/>
    </location>
</feature>
<dbReference type="STRING" id="1385699.A7A78_11015"/>
<keyword evidence="1" id="KW-0732">Signal</keyword>
<feature type="chain" id="PRO_5008392224" description="Bacterial surface antigen (D15) domain-containing protein" evidence="1">
    <location>
        <begin position="19"/>
        <end position="422"/>
    </location>
</feature>
<protein>
    <recommendedName>
        <fullName evidence="4">Bacterial surface antigen (D15) domain-containing protein</fullName>
    </recommendedName>
</protein>
<evidence type="ECO:0000313" key="2">
    <source>
        <dbReference type="EMBL" id="OAD91776.1"/>
    </source>
</evidence>
<proteinExistence type="predicted"/>
<reference evidence="2 3" key="1">
    <citation type="submission" date="2016-05" db="EMBL/GenBank/DDBJ databases">
        <title>Genome sequencing of Vitellibacter soesokkakensis RSSK-12.</title>
        <authorList>
            <person name="Thevarajoo S."/>
            <person name="Selvaratnam C."/>
            <person name="Goh K.M."/>
            <person name="Chan K.-G."/>
            <person name="Chong C.S."/>
        </authorList>
    </citation>
    <scope>NUCLEOTIDE SEQUENCE [LARGE SCALE GENOMIC DNA]</scope>
    <source>
        <strain evidence="2 3">RSSK-12</strain>
    </source>
</reference>
<comment type="caution">
    <text evidence="2">The sequence shown here is derived from an EMBL/GenBank/DDBJ whole genome shotgun (WGS) entry which is preliminary data.</text>
</comment>
<name>A0A1A9LFS9_9FLAO</name>
<dbReference type="AlphaFoldDB" id="A0A1A9LFS9"/>
<organism evidence="2 3">
    <name type="scientific">Aequorivita soesokkakensis</name>
    <dbReference type="NCBI Taxonomy" id="1385699"/>
    <lineage>
        <taxon>Bacteria</taxon>
        <taxon>Pseudomonadati</taxon>
        <taxon>Bacteroidota</taxon>
        <taxon>Flavobacteriia</taxon>
        <taxon>Flavobacteriales</taxon>
        <taxon>Flavobacteriaceae</taxon>
        <taxon>Aequorivita</taxon>
    </lineage>
</organism>
<accession>A0A1A9LFS9</accession>
<dbReference type="OrthoDB" id="604691at2"/>
<dbReference type="RefSeq" id="WP_068761409.1">
    <property type="nucleotide sequence ID" value="NZ_LXIE01000010.1"/>
</dbReference>
<dbReference type="EMBL" id="LXIE01000010">
    <property type="protein sequence ID" value="OAD91776.1"/>
    <property type="molecule type" value="Genomic_DNA"/>
</dbReference>
<evidence type="ECO:0008006" key="4">
    <source>
        <dbReference type="Google" id="ProtNLM"/>
    </source>
</evidence>
<evidence type="ECO:0000256" key="1">
    <source>
        <dbReference type="SAM" id="SignalP"/>
    </source>
</evidence>